<proteinExistence type="predicted"/>
<sequence length="132" mass="14573">MSCVNEGLGLSDSQAERGIARASKLKFLRQDYKSKRAPRKTWNCAFISLSFSPFLYFPPTHYSMKSIIVFVFMLSMALLAAAAPKAKNCHLIKDPHANAVCKSYCGKSGYLLGECGKSGICLCKKSKSHKKN</sequence>
<organism evidence="2 3">
    <name type="scientific">Phycomyces blakesleeanus (strain ATCC 8743b / DSM 1359 / FGSC 10004 / NBRC 33097 / NRRL 1555)</name>
    <dbReference type="NCBI Taxonomy" id="763407"/>
    <lineage>
        <taxon>Eukaryota</taxon>
        <taxon>Fungi</taxon>
        <taxon>Fungi incertae sedis</taxon>
        <taxon>Mucoromycota</taxon>
        <taxon>Mucoromycotina</taxon>
        <taxon>Mucoromycetes</taxon>
        <taxon>Mucorales</taxon>
        <taxon>Phycomycetaceae</taxon>
        <taxon>Phycomyces</taxon>
    </lineage>
</organism>
<keyword evidence="1" id="KW-0472">Membrane</keyword>
<accession>A0A167QDK8</accession>
<dbReference type="RefSeq" id="XP_018297579.1">
    <property type="nucleotide sequence ID" value="XM_018438107.1"/>
</dbReference>
<gene>
    <name evidence="2" type="ORF">PHYBLDRAFT_179133</name>
</gene>
<dbReference type="VEuPathDB" id="FungiDB:PHYBLDRAFT_179133"/>
<evidence type="ECO:0000313" key="3">
    <source>
        <dbReference type="Proteomes" id="UP000077315"/>
    </source>
</evidence>
<dbReference type="InParanoid" id="A0A167QDK8"/>
<dbReference type="AlphaFoldDB" id="A0A167QDK8"/>
<dbReference type="OrthoDB" id="2271042at2759"/>
<evidence type="ECO:0000256" key="1">
    <source>
        <dbReference type="SAM" id="Phobius"/>
    </source>
</evidence>
<feature type="transmembrane region" description="Helical" evidence="1">
    <location>
        <begin position="64"/>
        <end position="83"/>
    </location>
</feature>
<keyword evidence="3" id="KW-1185">Reference proteome</keyword>
<evidence type="ECO:0008006" key="4">
    <source>
        <dbReference type="Google" id="ProtNLM"/>
    </source>
</evidence>
<keyword evidence="1" id="KW-0812">Transmembrane</keyword>
<dbReference type="GeneID" id="28999013"/>
<keyword evidence="1" id="KW-1133">Transmembrane helix</keyword>
<name>A0A167QDK8_PHYB8</name>
<protein>
    <recommendedName>
        <fullName evidence="4">Invertebrate defensins family profile domain-containing protein</fullName>
    </recommendedName>
</protein>
<reference evidence="3" key="1">
    <citation type="submission" date="2015-06" db="EMBL/GenBank/DDBJ databases">
        <title>Expansion of signal transduction pathways in fungi by whole-genome duplication.</title>
        <authorList>
            <consortium name="DOE Joint Genome Institute"/>
            <person name="Corrochano L.M."/>
            <person name="Kuo A."/>
            <person name="Marcet-Houben M."/>
            <person name="Polaino S."/>
            <person name="Salamov A."/>
            <person name="Villalobos J.M."/>
            <person name="Alvarez M.I."/>
            <person name="Avalos J."/>
            <person name="Benito E.P."/>
            <person name="Benoit I."/>
            <person name="Burger G."/>
            <person name="Camino L.P."/>
            <person name="Canovas D."/>
            <person name="Cerda-Olmedo E."/>
            <person name="Cheng J.-F."/>
            <person name="Dominguez A."/>
            <person name="Elias M."/>
            <person name="Eslava A.P."/>
            <person name="Glaser F."/>
            <person name="Grimwood J."/>
            <person name="Gutierrez G."/>
            <person name="Heitman J."/>
            <person name="Henrissat B."/>
            <person name="Iturriaga E.A."/>
            <person name="Lang B.F."/>
            <person name="Lavin J.L."/>
            <person name="Lee S."/>
            <person name="Li W."/>
            <person name="Lindquist E."/>
            <person name="Lopez-Garcia S."/>
            <person name="Luque E.M."/>
            <person name="Marcos A.T."/>
            <person name="Martin J."/>
            <person name="McCluskey K."/>
            <person name="Medina H.R."/>
            <person name="Miralles-Duran A."/>
            <person name="Miyazaki A."/>
            <person name="Munoz-Torres E."/>
            <person name="Oguiza J.A."/>
            <person name="Ohm R."/>
            <person name="Olmedo M."/>
            <person name="Orejas M."/>
            <person name="Ortiz-Castellanos L."/>
            <person name="Pisabarro A.G."/>
            <person name="Rodriguez-Romero J."/>
            <person name="Ruiz-Herrera J."/>
            <person name="Ruiz-Vazquez R."/>
            <person name="Sanz C."/>
            <person name="Schackwitz W."/>
            <person name="Schmutz J."/>
            <person name="Shahriari M."/>
            <person name="Shelest E."/>
            <person name="Silva-Franco F."/>
            <person name="Soanes D."/>
            <person name="Syed K."/>
            <person name="Tagua V.G."/>
            <person name="Talbot N.J."/>
            <person name="Thon M."/>
            <person name="De vries R.P."/>
            <person name="Wiebenga A."/>
            <person name="Yadav J.S."/>
            <person name="Braun E.L."/>
            <person name="Baker S."/>
            <person name="Garre V."/>
            <person name="Horwitz B."/>
            <person name="Torres-Martinez S."/>
            <person name="Idnurm A."/>
            <person name="Herrera-Estrella A."/>
            <person name="Gabaldon T."/>
            <person name="Grigoriev I.V."/>
        </authorList>
    </citation>
    <scope>NUCLEOTIDE SEQUENCE [LARGE SCALE GENOMIC DNA]</scope>
    <source>
        <strain evidence="3">NRRL 1555(-)</strain>
    </source>
</reference>
<dbReference type="Proteomes" id="UP000077315">
    <property type="component" value="Unassembled WGS sequence"/>
</dbReference>
<evidence type="ECO:0000313" key="2">
    <source>
        <dbReference type="EMBL" id="OAD79539.1"/>
    </source>
</evidence>
<dbReference type="EMBL" id="KV440972">
    <property type="protein sequence ID" value="OAD79539.1"/>
    <property type="molecule type" value="Genomic_DNA"/>
</dbReference>